<evidence type="ECO:0000256" key="1">
    <source>
        <dbReference type="SAM" id="MobiDB-lite"/>
    </source>
</evidence>
<feature type="region of interest" description="Disordered" evidence="1">
    <location>
        <begin position="34"/>
        <end position="85"/>
    </location>
</feature>
<reference evidence="3" key="1">
    <citation type="journal article" date="2011" name="Nature">
        <title>Genome sequence and analysis of the tuber crop potato.</title>
        <authorList>
            <consortium name="The Potato Genome Sequencing Consortium"/>
        </authorList>
    </citation>
    <scope>NUCLEOTIDE SEQUENCE [LARGE SCALE GENOMIC DNA]</scope>
    <source>
        <strain evidence="3">cv. DM1-3 516 R44</strain>
    </source>
</reference>
<dbReference type="Proteomes" id="UP000011115">
    <property type="component" value="Unassembled WGS sequence"/>
</dbReference>
<dbReference type="InterPro" id="IPR021109">
    <property type="entry name" value="Peptidase_aspartic_dom_sf"/>
</dbReference>
<protein>
    <submittedName>
        <fullName evidence="2">Retrotransposon gag protein</fullName>
    </submittedName>
</protein>
<dbReference type="CDD" id="cd00303">
    <property type="entry name" value="retropepsin_like"/>
    <property type="match status" value="1"/>
</dbReference>
<dbReference type="eggNOG" id="ENOG502SYYI">
    <property type="taxonomic scope" value="Eukaryota"/>
</dbReference>
<dbReference type="EnsemblPlants" id="PGSC0003DMT400089701">
    <property type="protein sequence ID" value="PGSC0003DMT400089701"/>
    <property type="gene ID" value="PGSC0003DMG400039272"/>
</dbReference>
<dbReference type="Gramene" id="PGSC0003DMT400089701">
    <property type="protein sequence ID" value="PGSC0003DMT400089701"/>
    <property type="gene ID" value="PGSC0003DMG400039272"/>
</dbReference>
<proteinExistence type="predicted"/>
<evidence type="ECO:0000313" key="3">
    <source>
        <dbReference type="Proteomes" id="UP000011115"/>
    </source>
</evidence>
<sequence length="191" mass="20987">MFMVSDPTDGRPGRFGSSAFKSRVDRIQLQCAYPRNTNARNTNAVLPITDPEGQEGNNSKAQSTDPTTPAGRPTQQGASSGIGGGQRQHKLYALKARQDQEDSPDVVTGVNPKTLVESLSVSTLVGEPVTVRRVYKNCPVTVSQKVTSADLVELEMIDFDIILGMDWLHSCYASVDCRTRIVWFYYPTQCL</sequence>
<evidence type="ECO:0000313" key="2">
    <source>
        <dbReference type="EnsemblPlants" id="PGSC0003DMT400089701"/>
    </source>
</evidence>
<dbReference type="PaxDb" id="4113-PGSC0003DMT400089701"/>
<keyword evidence="3" id="KW-1185">Reference proteome</keyword>
<feature type="compositionally biased region" description="Polar residues" evidence="1">
    <location>
        <begin position="55"/>
        <end position="67"/>
    </location>
</feature>
<feature type="compositionally biased region" description="Polar residues" evidence="1">
    <location>
        <begin position="35"/>
        <end position="44"/>
    </location>
</feature>
<feature type="region of interest" description="Disordered" evidence="1">
    <location>
        <begin position="1"/>
        <end position="21"/>
    </location>
</feature>
<dbReference type="AlphaFoldDB" id="M1DIR0"/>
<reference evidence="2" key="2">
    <citation type="submission" date="2015-06" db="UniProtKB">
        <authorList>
            <consortium name="EnsemblPlants"/>
        </authorList>
    </citation>
    <scope>IDENTIFICATION</scope>
    <source>
        <strain evidence="2">DM1-3 516 R44</strain>
    </source>
</reference>
<name>M1DIR0_SOLTU</name>
<dbReference type="HOGENOM" id="CLU_1423770_0_0_1"/>
<dbReference type="InParanoid" id="M1DIR0"/>
<organism evidence="2 3">
    <name type="scientific">Solanum tuberosum</name>
    <name type="common">Potato</name>
    <dbReference type="NCBI Taxonomy" id="4113"/>
    <lineage>
        <taxon>Eukaryota</taxon>
        <taxon>Viridiplantae</taxon>
        <taxon>Streptophyta</taxon>
        <taxon>Embryophyta</taxon>
        <taxon>Tracheophyta</taxon>
        <taxon>Spermatophyta</taxon>
        <taxon>Magnoliopsida</taxon>
        <taxon>eudicotyledons</taxon>
        <taxon>Gunneridae</taxon>
        <taxon>Pentapetalae</taxon>
        <taxon>asterids</taxon>
        <taxon>lamiids</taxon>
        <taxon>Solanales</taxon>
        <taxon>Solanaceae</taxon>
        <taxon>Solanoideae</taxon>
        <taxon>Solaneae</taxon>
        <taxon>Solanum</taxon>
    </lineage>
</organism>
<dbReference type="Pfam" id="PF08284">
    <property type="entry name" value="RVP_2"/>
    <property type="match status" value="1"/>
</dbReference>
<dbReference type="Gene3D" id="2.40.70.10">
    <property type="entry name" value="Acid Proteases"/>
    <property type="match status" value="1"/>
</dbReference>
<accession>M1DIR0</accession>